<dbReference type="InterPro" id="IPR018692">
    <property type="entry name" value="DUF2189"/>
</dbReference>
<feature type="transmembrane region" description="Helical" evidence="1">
    <location>
        <begin position="154"/>
        <end position="171"/>
    </location>
</feature>
<protein>
    <submittedName>
        <fullName evidence="2">DUF2189 domain-containing protein</fullName>
    </submittedName>
</protein>
<dbReference type="Proteomes" id="UP001597173">
    <property type="component" value="Unassembled WGS sequence"/>
</dbReference>
<evidence type="ECO:0000313" key="2">
    <source>
        <dbReference type="EMBL" id="MFD1326332.1"/>
    </source>
</evidence>
<feature type="transmembrane region" description="Helical" evidence="1">
    <location>
        <begin position="176"/>
        <end position="197"/>
    </location>
</feature>
<evidence type="ECO:0000313" key="3">
    <source>
        <dbReference type="Proteomes" id="UP001597173"/>
    </source>
</evidence>
<keyword evidence="1" id="KW-0812">Transmembrane</keyword>
<keyword evidence="1" id="KW-0472">Membrane</keyword>
<keyword evidence="1" id="KW-1133">Transmembrane helix</keyword>
<accession>A0ABW3YP14</accession>
<feature type="transmembrane region" description="Helical" evidence="1">
    <location>
        <begin position="45"/>
        <end position="65"/>
    </location>
</feature>
<feature type="transmembrane region" description="Helical" evidence="1">
    <location>
        <begin position="221"/>
        <end position="250"/>
    </location>
</feature>
<gene>
    <name evidence="2" type="ORF">ACFQ33_00250</name>
</gene>
<dbReference type="RefSeq" id="WP_374839724.1">
    <property type="nucleotide sequence ID" value="NZ_JBHEEW010000010.1"/>
</dbReference>
<comment type="caution">
    <text evidence="2">The sequence shown here is derived from an EMBL/GenBank/DDBJ whole genome shotgun (WGS) entry which is preliminary data.</text>
</comment>
<dbReference type="EMBL" id="JBHTNF010000001">
    <property type="protein sequence ID" value="MFD1326332.1"/>
    <property type="molecule type" value="Genomic_DNA"/>
</dbReference>
<feature type="transmembrane region" description="Helical" evidence="1">
    <location>
        <begin position="71"/>
        <end position="91"/>
    </location>
</feature>
<feature type="transmembrane region" description="Helical" evidence="1">
    <location>
        <begin position="119"/>
        <end position="142"/>
    </location>
</feature>
<sequence length="266" mass="28775">MATFHVMSGAHHGATQPKVRKIGIGEVWDAFWLGLDDFREKPSHYVFLCLIFPISGVALITWSSGANLLPIIFPLMAGFALLGPVLALGLYEVSRRREAGLDSSWQHALEVRDSPALPAILAVGAFLFALFITWILVAQYLYASLFSPQPPDSLSVFLSQIFGTTAGWTLIVLGNLIGFCFAVIVLATTVVAFPLLLDRDVGAVSAIETSLRATMTNPIPVAFWGLIVAICLVIGTIPVFAGLAVMMPILGHATWHLYRKLVVAET</sequence>
<evidence type="ECO:0000256" key="1">
    <source>
        <dbReference type="SAM" id="Phobius"/>
    </source>
</evidence>
<name>A0ABW3YP14_MYCRA</name>
<reference evidence="3" key="1">
    <citation type="journal article" date="2019" name="Int. J. Syst. Evol. Microbiol.">
        <title>The Global Catalogue of Microorganisms (GCM) 10K type strain sequencing project: providing services to taxonomists for standard genome sequencing and annotation.</title>
        <authorList>
            <consortium name="The Broad Institute Genomics Platform"/>
            <consortium name="The Broad Institute Genome Sequencing Center for Infectious Disease"/>
            <person name="Wu L."/>
            <person name="Ma J."/>
        </authorList>
    </citation>
    <scope>NUCLEOTIDE SEQUENCE [LARGE SCALE GENOMIC DNA]</scope>
    <source>
        <strain evidence="3">CCUG 55609</strain>
    </source>
</reference>
<proteinExistence type="predicted"/>
<dbReference type="Pfam" id="PF09955">
    <property type="entry name" value="DUF2189"/>
    <property type="match status" value="1"/>
</dbReference>
<organism evidence="2 3">
    <name type="scientific">Mycoplana ramosa</name>
    <name type="common">Mycoplana bullata</name>
    <dbReference type="NCBI Taxonomy" id="40837"/>
    <lineage>
        <taxon>Bacteria</taxon>
        <taxon>Pseudomonadati</taxon>
        <taxon>Pseudomonadota</taxon>
        <taxon>Alphaproteobacteria</taxon>
        <taxon>Hyphomicrobiales</taxon>
        <taxon>Rhizobiaceae</taxon>
        <taxon>Mycoplana</taxon>
    </lineage>
</organism>
<keyword evidence="3" id="KW-1185">Reference proteome</keyword>